<dbReference type="PANTHER" id="PTHR14205">
    <property type="entry name" value="WD-REPEAT PROTEIN"/>
    <property type="match status" value="1"/>
</dbReference>
<name>A0A1D6KMY0_MAIZE</name>
<dbReference type="InterPro" id="IPR040323">
    <property type="entry name" value="EIPR1"/>
</dbReference>
<dbReference type="ExpressionAtlas" id="A0A1D6KMY0">
    <property type="expression patterns" value="baseline and differential"/>
</dbReference>
<gene>
    <name evidence="1" type="ORF">ZEAMMB73_Zm00001d031996</name>
</gene>
<dbReference type="PANTHER" id="PTHR14205:SF15">
    <property type="entry name" value="EARP AND GARP COMPLEX-INTERACTING PROTEIN 1"/>
    <property type="match status" value="1"/>
</dbReference>
<reference evidence="1" key="1">
    <citation type="submission" date="2015-12" db="EMBL/GenBank/DDBJ databases">
        <title>Update maize B73 reference genome by single molecule sequencing technologies.</title>
        <authorList>
            <consortium name="Maize Genome Sequencing Project"/>
            <person name="Ware D."/>
        </authorList>
    </citation>
    <scope>NUCLEOTIDE SEQUENCE [LARGE SCALE GENOMIC DNA]</scope>
    <source>
        <tissue evidence="1">Seedling</tissue>
    </source>
</reference>
<dbReference type="AlphaFoldDB" id="A0A1D6KMY0"/>
<sequence length="128" mass="14504">MVRSLTIVITDLFCLSYLAKIGGFLWSHYFYRTWAVRHNPAYDELLLSAGTDSTVNLWLAKVSSDDPESDSPSALSNRQEVPLLNSYTDYEDSIYGIAWSSHDPSLFASLSYDGRVVLESVKPYLQRK</sequence>
<dbReference type="InterPro" id="IPR036322">
    <property type="entry name" value="WD40_repeat_dom_sf"/>
</dbReference>
<dbReference type="EMBL" id="CM007647">
    <property type="protein sequence ID" value="ONM04191.1"/>
    <property type="molecule type" value="Genomic_DNA"/>
</dbReference>
<dbReference type="SUPFAM" id="SSF50978">
    <property type="entry name" value="WD40 repeat-like"/>
    <property type="match status" value="1"/>
</dbReference>
<accession>A0A1D6KMY0</accession>
<evidence type="ECO:0000313" key="1">
    <source>
        <dbReference type="EMBL" id="ONM04191.1"/>
    </source>
</evidence>
<proteinExistence type="predicted"/>
<dbReference type="Gene3D" id="2.130.10.10">
    <property type="entry name" value="YVTN repeat-like/Quinoprotein amine dehydrogenase"/>
    <property type="match status" value="1"/>
</dbReference>
<dbReference type="InterPro" id="IPR015943">
    <property type="entry name" value="WD40/YVTN_repeat-like_dom_sf"/>
</dbReference>
<protein>
    <submittedName>
        <fullName evidence="1">WD repeat-containing protein DWA2</fullName>
    </submittedName>
</protein>
<organism evidence="1">
    <name type="scientific">Zea mays</name>
    <name type="common">Maize</name>
    <dbReference type="NCBI Taxonomy" id="4577"/>
    <lineage>
        <taxon>Eukaryota</taxon>
        <taxon>Viridiplantae</taxon>
        <taxon>Streptophyta</taxon>
        <taxon>Embryophyta</taxon>
        <taxon>Tracheophyta</taxon>
        <taxon>Spermatophyta</taxon>
        <taxon>Magnoliopsida</taxon>
        <taxon>Liliopsida</taxon>
        <taxon>Poales</taxon>
        <taxon>Poaceae</taxon>
        <taxon>PACMAD clade</taxon>
        <taxon>Panicoideae</taxon>
        <taxon>Andropogonodae</taxon>
        <taxon>Andropogoneae</taxon>
        <taxon>Tripsacinae</taxon>
        <taxon>Zea</taxon>
    </lineage>
</organism>